<feature type="compositionally biased region" description="Pro residues" evidence="1">
    <location>
        <begin position="9"/>
        <end position="20"/>
    </location>
</feature>
<evidence type="ECO:0000313" key="2">
    <source>
        <dbReference type="EMBL" id="MCM2518146.1"/>
    </source>
</evidence>
<dbReference type="RefSeq" id="WP_251100371.1">
    <property type="nucleotide sequence ID" value="NZ_JAMQBH010000037.1"/>
</dbReference>
<name>A0ABT0W3I7_STRGI</name>
<evidence type="ECO:0000256" key="1">
    <source>
        <dbReference type="SAM" id="MobiDB-lite"/>
    </source>
</evidence>
<organism evidence="2 3">
    <name type="scientific">Streptomyces griseoincarnatus</name>
    <dbReference type="NCBI Taxonomy" id="29305"/>
    <lineage>
        <taxon>Bacteria</taxon>
        <taxon>Bacillati</taxon>
        <taxon>Actinomycetota</taxon>
        <taxon>Actinomycetes</taxon>
        <taxon>Kitasatosporales</taxon>
        <taxon>Streptomycetaceae</taxon>
        <taxon>Streptomyces</taxon>
        <taxon>Streptomyces griseoincarnatus group</taxon>
    </lineage>
</organism>
<gene>
    <name evidence="2" type="ORF">NC658_33785</name>
</gene>
<keyword evidence="3" id="KW-1185">Reference proteome</keyword>
<dbReference type="EMBL" id="JAMQBH010000037">
    <property type="protein sequence ID" value="MCM2518146.1"/>
    <property type="molecule type" value="Genomic_DNA"/>
</dbReference>
<comment type="caution">
    <text evidence="2">The sequence shown here is derived from an EMBL/GenBank/DDBJ whole genome shotgun (WGS) entry which is preliminary data.</text>
</comment>
<evidence type="ECO:0000313" key="3">
    <source>
        <dbReference type="Proteomes" id="UP001523263"/>
    </source>
</evidence>
<sequence>MTRDTVPAPVQPPDPAPVPQQPAVGAGLTVAIGQGAVQGAARSITARLVDKFLTHPPDWLRTLWHALPKPWE</sequence>
<reference evidence="2 3" key="1">
    <citation type="submission" date="2022-06" db="EMBL/GenBank/DDBJ databases">
        <title>Whole genome sequence of Streptomyces griseoincarnatus RB7AG.</title>
        <authorList>
            <person name="Ray L."/>
            <person name="Behera S."/>
            <person name="Panda A.N."/>
        </authorList>
    </citation>
    <scope>NUCLEOTIDE SEQUENCE [LARGE SCALE GENOMIC DNA]</scope>
    <source>
        <strain evidence="2 3">RB7AG</strain>
    </source>
</reference>
<proteinExistence type="predicted"/>
<feature type="region of interest" description="Disordered" evidence="1">
    <location>
        <begin position="1"/>
        <end position="23"/>
    </location>
</feature>
<dbReference type="Proteomes" id="UP001523263">
    <property type="component" value="Unassembled WGS sequence"/>
</dbReference>
<protein>
    <submittedName>
        <fullName evidence="2">Uncharacterized protein</fullName>
    </submittedName>
</protein>
<accession>A0ABT0W3I7</accession>